<sequence length="614" mass="68220">MSAMFALKGARRAVAFIGVLLGASMLIRFIALSEDDLASRHVFTHHNQLLSTLRAVCDSPACQRYSWELQASLDTSRNPCHGLHDFVCGRWRRDAVAPSARQMAEARVLKQAMLSVLNANSSETVAGAASEKVVALVQSCLHARHDPSELAEFLKARGILPCRKHGPYVLLSTLVDLSVNWDIHVWFHLRIAAPNGAPATLHIRRSRAFDQRVKVLTKTRNNKKYRRNVEAAFRILGLRHQRLAAAVSRASQMDTLIKAVIKASRIAPETGPLVVDIETMAANLTPAASAGTWLGALRAVERASENISQKTSVHIQSTQVLRTFNSLFEFGKRKQEYAMEHIAYQTFLEIGWMVDDHNATGRGYQRHLTPEEVAARCLRQVEKMTGRAWFSLLPLWHDEGRLQRDVLGALQSANASTTNIASPSDAPMSFDVLPPLQASFFADWLAYGEARRDLTHSGLYDILRADGDEHQVWSVERNLTVEPLIFSYPFFHSQLHPVINYAGAGRLLARALLSLHLTNASAETIEEKAVATAFRALHEGRELPGGNTAGFPNNAATDQLFYMASCYAVCDAGSRKMCDGPVMRLWSYRKAFGCSPPLAKISPTPRETFIDFHY</sequence>
<dbReference type="PANTHER" id="PTHR11733">
    <property type="entry name" value="ZINC METALLOPROTEASE FAMILY M13 NEPRILYSIN-RELATED"/>
    <property type="match status" value="1"/>
</dbReference>
<gene>
    <name evidence="3" type="ORF">V5799_013252</name>
</gene>
<dbReference type="InterPro" id="IPR008753">
    <property type="entry name" value="Peptidase_M13_N"/>
</dbReference>
<proteinExistence type="inferred from homology"/>
<evidence type="ECO:0000313" key="3">
    <source>
        <dbReference type="EMBL" id="KAK8770284.1"/>
    </source>
</evidence>
<evidence type="ECO:0000256" key="1">
    <source>
        <dbReference type="ARBA" id="ARBA00007357"/>
    </source>
</evidence>
<protein>
    <recommendedName>
        <fullName evidence="2">Peptidase M13 N-terminal domain-containing protein</fullName>
    </recommendedName>
</protein>
<accession>A0AAQ4E6G4</accession>
<dbReference type="PANTHER" id="PTHR11733:SF241">
    <property type="entry name" value="GH26575P-RELATED"/>
    <property type="match status" value="1"/>
</dbReference>
<dbReference type="PROSITE" id="PS51885">
    <property type="entry name" value="NEPRILYSIN"/>
    <property type="match status" value="1"/>
</dbReference>
<dbReference type="InterPro" id="IPR000718">
    <property type="entry name" value="Peptidase_M13"/>
</dbReference>
<feature type="domain" description="Peptidase M13 N-terminal" evidence="2">
    <location>
        <begin position="79"/>
        <end position="388"/>
    </location>
</feature>
<dbReference type="Gene3D" id="3.40.390.10">
    <property type="entry name" value="Collagenase (Catalytic Domain)"/>
    <property type="match status" value="1"/>
</dbReference>
<comment type="similarity">
    <text evidence="1">Belongs to the peptidase M13 family.</text>
</comment>
<dbReference type="GO" id="GO:0004222">
    <property type="term" value="F:metalloendopeptidase activity"/>
    <property type="evidence" value="ECO:0007669"/>
    <property type="project" value="InterPro"/>
</dbReference>
<dbReference type="GO" id="GO:0005886">
    <property type="term" value="C:plasma membrane"/>
    <property type="evidence" value="ECO:0007669"/>
    <property type="project" value="TreeGrafter"/>
</dbReference>
<organism evidence="3 4">
    <name type="scientific">Amblyomma americanum</name>
    <name type="common">Lone star tick</name>
    <dbReference type="NCBI Taxonomy" id="6943"/>
    <lineage>
        <taxon>Eukaryota</taxon>
        <taxon>Metazoa</taxon>
        <taxon>Ecdysozoa</taxon>
        <taxon>Arthropoda</taxon>
        <taxon>Chelicerata</taxon>
        <taxon>Arachnida</taxon>
        <taxon>Acari</taxon>
        <taxon>Parasitiformes</taxon>
        <taxon>Ixodida</taxon>
        <taxon>Ixodoidea</taxon>
        <taxon>Ixodidae</taxon>
        <taxon>Amblyomminae</taxon>
        <taxon>Amblyomma</taxon>
    </lineage>
</organism>
<dbReference type="InterPro" id="IPR024079">
    <property type="entry name" value="MetalloPept_cat_dom_sf"/>
</dbReference>
<evidence type="ECO:0000259" key="2">
    <source>
        <dbReference type="Pfam" id="PF05649"/>
    </source>
</evidence>
<name>A0AAQ4E6G4_AMBAM</name>
<keyword evidence="4" id="KW-1185">Reference proteome</keyword>
<dbReference type="Proteomes" id="UP001321473">
    <property type="component" value="Unassembled WGS sequence"/>
</dbReference>
<dbReference type="Pfam" id="PF05649">
    <property type="entry name" value="Peptidase_M13_N"/>
    <property type="match status" value="1"/>
</dbReference>
<dbReference type="SUPFAM" id="SSF55486">
    <property type="entry name" value="Metalloproteases ('zincins'), catalytic domain"/>
    <property type="match status" value="1"/>
</dbReference>
<evidence type="ECO:0000313" key="4">
    <source>
        <dbReference type="Proteomes" id="UP001321473"/>
    </source>
</evidence>
<dbReference type="EMBL" id="JARKHS020021360">
    <property type="protein sequence ID" value="KAK8770284.1"/>
    <property type="molecule type" value="Genomic_DNA"/>
</dbReference>
<reference evidence="3 4" key="1">
    <citation type="journal article" date="2023" name="Arcadia Sci">
        <title>De novo assembly of a long-read Amblyomma americanum tick genome.</title>
        <authorList>
            <person name="Chou S."/>
            <person name="Poskanzer K.E."/>
            <person name="Rollins M."/>
            <person name="Thuy-Boun P.S."/>
        </authorList>
    </citation>
    <scope>NUCLEOTIDE SEQUENCE [LARGE SCALE GENOMIC DNA]</scope>
    <source>
        <strain evidence="3">F_SG_1</strain>
        <tissue evidence="3">Salivary glands</tissue>
    </source>
</reference>
<dbReference type="AlphaFoldDB" id="A0AAQ4E6G4"/>
<dbReference type="GO" id="GO:0016485">
    <property type="term" value="P:protein processing"/>
    <property type="evidence" value="ECO:0007669"/>
    <property type="project" value="TreeGrafter"/>
</dbReference>
<comment type="caution">
    <text evidence="3">The sequence shown here is derived from an EMBL/GenBank/DDBJ whole genome shotgun (WGS) entry which is preliminary data.</text>
</comment>